<dbReference type="Pfam" id="PF00106">
    <property type="entry name" value="adh_short"/>
    <property type="match status" value="1"/>
</dbReference>
<gene>
    <name evidence="3" type="ORF">METZ01_LOCUS223937</name>
</gene>
<dbReference type="AlphaFoldDB" id="A0A382G907"/>
<comment type="similarity">
    <text evidence="1">Belongs to the short-chain dehydrogenases/reductases (SDR) family.</text>
</comment>
<dbReference type="InterPro" id="IPR036291">
    <property type="entry name" value="NAD(P)-bd_dom_sf"/>
</dbReference>
<sequence length="103" mass="11382">MPLSDYKKALVTGASTGIGKAMVKALTDRNITTYALARRKELLENLQSETDCIPITLDLRDKEAIDLQLRDLEVDILINNAGHGRSEGPLHEANVDSVYDMVQ</sequence>
<dbReference type="InterPro" id="IPR002347">
    <property type="entry name" value="SDR_fam"/>
</dbReference>
<dbReference type="EMBL" id="UINC01053946">
    <property type="protein sequence ID" value="SVB71083.1"/>
    <property type="molecule type" value="Genomic_DNA"/>
</dbReference>
<evidence type="ECO:0008006" key="4">
    <source>
        <dbReference type="Google" id="ProtNLM"/>
    </source>
</evidence>
<dbReference type="PRINTS" id="PR00081">
    <property type="entry name" value="GDHRDH"/>
</dbReference>
<dbReference type="GO" id="GO:0016491">
    <property type="term" value="F:oxidoreductase activity"/>
    <property type="evidence" value="ECO:0007669"/>
    <property type="project" value="UniProtKB-KW"/>
</dbReference>
<organism evidence="3">
    <name type="scientific">marine metagenome</name>
    <dbReference type="NCBI Taxonomy" id="408172"/>
    <lineage>
        <taxon>unclassified sequences</taxon>
        <taxon>metagenomes</taxon>
        <taxon>ecological metagenomes</taxon>
    </lineage>
</organism>
<feature type="non-terminal residue" evidence="3">
    <location>
        <position position="103"/>
    </location>
</feature>
<name>A0A382G907_9ZZZZ</name>
<accession>A0A382G907</accession>
<proteinExistence type="inferred from homology"/>
<keyword evidence="2" id="KW-0560">Oxidoreductase</keyword>
<dbReference type="Gene3D" id="3.40.50.720">
    <property type="entry name" value="NAD(P)-binding Rossmann-like Domain"/>
    <property type="match status" value="1"/>
</dbReference>
<evidence type="ECO:0000256" key="1">
    <source>
        <dbReference type="ARBA" id="ARBA00006484"/>
    </source>
</evidence>
<evidence type="ECO:0000313" key="3">
    <source>
        <dbReference type="EMBL" id="SVB71083.1"/>
    </source>
</evidence>
<reference evidence="3" key="1">
    <citation type="submission" date="2018-05" db="EMBL/GenBank/DDBJ databases">
        <authorList>
            <person name="Lanie J.A."/>
            <person name="Ng W.-L."/>
            <person name="Kazmierczak K.M."/>
            <person name="Andrzejewski T.M."/>
            <person name="Davidsen T.M."/>
            <person name="Wayne K.J."/>
            <person name="Tettelin H."/>
            <person name="Glass J.I."/>
            <person name="Rusch D."/>
            <person name="Podicherti R."/>
            <person name="Tsui H.-C.T."/>
            <person name="Winkler M.E."/>
        </authorList>
    </citation>
    <scope>NUCLEOTIDE SEQUENCE</scope>
</reference>
<protein>
    <recommendedName>
        <fullName evidence="4">SDR family NAD(P)-dependent oxidoreductase</fullName>
    </recommendedName>
</protein>
<dbReference type="SUPFAM" id="SSF51735">
    <property type="entry name" value="NAD(P)-binding Rossmann-fold domains"/>
    <property type="match status" value="1"/>
</dbReference>
<dbReference type="PANTHER" id="PTHR42901">
    <property type="entry name" value="ALCOHOL DEHYDROGENASE"/>
    <property type="match status" value="1"/>
</dbReference>
<dbReference type="PANTHER" id="PTHR42901:SF1">
    <property type="entry name" value="ALCOHOL DEHYDROGENASE"/>
    <property type="match status" value="1"/>
</dbReference>
<evidence type="ECO:0000256" key="2">
    <source>
        <dbReference type="ARBA" id="ARBA00023002"/>
    </source>
</evidence>